<evidence type="ECO:0008006" key="4">
    <source>
        <dbReference type="Google" id="ProtNLM"/>
    </source>
</evidence>
<reference evidence="3" key="1">
    <citation type="submission" date="2017-02" db="EMBL/GenBank/DDBJ databases">
        <title>Delving into the versatile metabolic prowess of the omnipresent phylum Bacteroidetes.</title>
        <authorList>
            <person name="Nobu M.K."/>
            <person name="Mei R."/>
            <person name="Narihiro T."/>
            <person name="Kuroda K."/>
            <person name="Liu W.-T."/>
        </authorList>
    </citation>
    <scope>NUCLEOTIDE SEQUENCE</scope>
    <source>
        <strain evidence="3">ADurb.Bin280</strain>
    </source>
</reference>
<dbReference type="Proteomes" id="UP000485367">
    <property type="component" value="Unassembled WGS sequence"/>
</dbReference>
<comment type="caution">
    <text evidence="3">The sequence shown here is derived from an EMBL/GenBank/DDBJ whole genome shotgun (WGS) entry which is preliminary data.</text>
</comment>
<feature type="region of interest" description="Disordered" evidence="1">
    <location>
        <begin position="1"/>
        <end position="206"/>
    </location>
</feature>
<keyword evidence="2" id="KW-0812">Transmembrane</keyword>
<feature type="transmembrane region" description="Helical" evidence="2">
    <location>
        <begin position="216"/>
        <end position="236"/>
    </location>
</feature>
<sequence>MTDQNLNNQTPSSDQNQTPPSDSQSQGVDPITPDQSAPPTIPSGATSSSEQSQTTPPAEPNQEEEPSFPLEDFVSDIPAPPISEGPSSQLSGSTQTPPPSTTTAQAGTSSGQPTAPDAPQAPQQAPSIPTTQAGSSEAPQTQAPGPQQASVPGNQPPPSVPKEGFTSNPQPQQQASTPQAPSQAPTMPVQAPRPPSSSQKIGKGAVIRRSSSTGKVLLTILFSLLALSAVFFFFFYRVTFSFNVSPEGYKATIDGREIKEKVVKLNPGFHTVKIEKDGYISYLSSKDFSIGERADLSIELKKAITTQIYVSGAQTLDLSKSGNLINFLGQDSRLYYVAVDEPQAQAIALSNQQFPGLREILYSPNNDFALILDNQNLKIADFSKIDPTTQEEATNLPPASSAITTLTWNESPSAFVKKATSKVLYDLKTPTSWDLFLMDMETLQSQIIMRVDPTLFPSLNVDWGESAKTALITGKKAGILDIGKRDFTQFDEEFVFGQWGPNGKVAILQKADNSIYILKDNKVESLDLKAKRFFFSSDLEAYFLQENSLIMVNFDTLARINYAEISGLSQTKDFAVAQENIYFLDDEGIKSAKLQRGVYGEEQTETN</sequence>
<feature type="compositionally biased region" description="Low complexity" evidence="1">
    <location>
        <begin position="166"/>
        <end position="186"/>
    </location>
</feature>
<gene>
    <name evidence="3" type="ORF">BWY43_00643</name>
</gene>
<evidence type="ECO:0000256" key="2">
    <source>
        <dbReference type="SAM" id="Phobius"/>
    </source>
</evidence>
<feature type="compositionally biased region" description="Polar residues" evidence="1">
    <location>
        <begin position="1"/>
        <end position="38"/>
    </location>
</feature>
<name>A0A1V5SC71_9BACT</name>
<proteinExistence type="predicted"/>
<evidence type="ECO:0000313" key="3">
    <source>
        <dbReference type="EMBL" id="OQA52106.1"/>
    </source>
</evidence>
<dbReference type="AlphaFoldDB" id="A0A1V5SC71"/>
<accession>A0A1V5SC71</accession>
<evidence type="ECO:0000256" key="1">
    <source>
        <dbReference type="SAM" id="MobiDB-lite"/>
    </source>
</evidence>
<protein>
    <recommendedName>
        <fullName evidence="4">PEGA domain protein</fullName>
    </recommendedName>
</protein>
<dbReference type="EMBL" id="MWBO01000046">
    <property type="protein sequence ID" value="OQA52106.1"/>
    <property type="molecule type" value="Genomic_DNA"/>
</dbReference>
<feature type="compositionally biased region" description="Low complexity" evidence="1">
    <location>
        <begin position="85"/>
        <end position="149"/>
    </location>
</feature>
<feature type="compositionally biased region" description="Low complexity" evidence="1">
    <location>
        <begin position="42"/>
        <end position="56"/>
    </location>
</feature>
<organism evidence="3">
    <name type="scientific">candidate division WS2 bacterium ADurb.Bin280</name>
    <dbReference type="NCBI Taxonomy" id="1852829"/>
    <lineage>
        <taxon>Bacteria</taxon>
        <taxon>candidate division WS2</taxon>
    </lineage>
</organism>
<keyword evidence="2" id="KW-0472">Membrane</keyword>
<keyword evidence="2" id="KW-1133">Transmembrane helix</keyword>